<dbReference type="EMBL" id="AMRG01000022">
    <property type="protein sequence ID" value="EKE79717.1"/>
    <property type="molecule type" value="Genomic_DNA"/>
</dbReference>
<evidence type="ECO:0000313" key="1">
    <source>
        <dbReference type="EMBL" id="EKE79717.1"/>
    </source>
</evidence>
<dbReference type="eggNOG" id="COG4387">
    <property type="taxonomic scope" value="Bacteria"/>
</dbReference>
<dbReference type="InterPro" id="IPR009752">
    <property type="entry name" value="Phage_Mu_GpJ"/>
</dbReference>
<comment type="caution">
    <text evidence="1">The sequence shown here is derived from an EMBL/GenBank/DDBJ whole genome shotgun (WGS) entry which is preliminary data.</text>
</comment>
<keyword evidence="2" id="KW-1185">Reference proteome</keyword>
<accession>K2JYQ8</accession>
<dbReference type="PATRIC" id="fig|740709.3.peg.2562"/>
<name>K2JYQ8_9GAMM</name>
<organism evidence="1 2">
    <name type="scientific">Idiomarina xiamenensis 10-D-4</name>
    <dbReference type="NCBI Taxonomy" id="740709"/>
    <lineage>
        <taxon>Bacteria</taxon>
        <taxon>Pseudomonadati</taxon>
        <taxon>Pseudomonadota</taxon>
        <taxon>Gammaproteobacteria</taxon>
        <taxon>Alteromonadales</taxon>
        <taxon>Idiomarinaceae</taxon>
        <taxon>Idiomarina</taxon>
    </lineage>
</organism>
<gene>
    <name evidence="1" type="ORF">A10D4_12694</name>
</gene>
<dbReference type="RefSeq" id="WP_008489960.1">
    <property type="nucleotide sequence ID" value="NZ_AMRG01000022.1"/>
</dbReference>
<dbReference type="AlphaFoldDB" id="K2JYQ8"/>
<dbReference type="Pfam" id="PF07030">
    <property type="entry name" value="Phage_Mu_Gp36"/>
    <property type="match status" value="1"/>
</dbReference>
<dbReference type="Proteomes" id="UP000014115">
    <property type="component" value="Unassembled WGS sequence"/>
</dbReference>
<sequence length="140" mass="15409">MPYAAIGHLEIRFGVDELEQLAPTADEGESLDSDKLEAALTEATAEMDTFIAVAYSLPLASTPAFLVTVCCDIARFRLWDDSASDEVRKRYEDAISWLRRLAKGEVNLGLPTQEGGSRPQVAVKRTAADRVFTRESLKGF</sequence>
<dbReference type="STRING" id="740709.A10D4_12694"/>
<protein>
    <recommendedName>
        <fullName evidence="3">DUF1320 domain-containing protein</fullName>
    </recommendedName>
</protein>
<evidence type="ECO:0000313" key="2">
    <source>
        <dbReference type="Proteomes" id="UP000014115"/>
    </source>
</evidence>
<evidence type="ECO:0008006" key="3">
    <source>
        <dbReference type="Google" id="ProtNLM"/>
    </source>
</evidence>
<proteinExistence type="predicted"/>
<reference evidence="1 2" key="1">
    <citation type="journal article" date="2012" name="J. Bacteriol.">
        <title>Genome Sequence of Idiomarina xiamenensis Type Strain 10-D-4.</title>
        <authorList>
            <person name="Lai Q."/>
            <person name="Wang L."/>
            <person name="Wang W."/>
            <person name="Shao Z."/>
        </authorList>
    </citation>
    <scope>NUCLEOTIDE SEQUENCE [LARGE SCALE GENOMIC DNA]</scope>
    <source>
        <strain evidence="1 2">10-D-4</strain>
    </source>
</reference>